<evidence type="ECO:0000256" key="1">
    <source>
        <dbReference type="SAM" id="SignalP"/>
    </source>
</evidence>
<evidence type="ECO:0000313" key="3">
    <source>
        <dbReference type="Proteomes" id="UP000244441"/>
    </source>
</evidence>
<reference evidence="2 3" key="1">
    <citation type="submission" date="2018-01" db="EMBL/GenBank/DDBJ databases">
        <title>Genome sequence of a Cantenovulum-like bacteria.</title>
        <authorList>
            <person name="Tan W.R."/>
            <person name="Lau N.-S."/>
            <person name="Go F."/>
            <person name="Amirul A.-A.A."/>
        </authorList>
    </citation>
    <scope>NUCLEOTIDE SEQUENCE [LARGE SCALE GENOMIC DNA]</scope>
    <source>
        <strain evidence="2 3">CCB-QB4</strain>
    </source>
</reference>
<keyword evidence="1" id="KW-0732">Signal</keyword>
<dbReference type="EMBL" id="CP026604">
    <property type="protein sequence ID" value="AWB68175.1"/>
    <property type="molecule type" value="Genomic_DNA"/>
</dbReference>
<sequence>MTKIIKHLLAVTALVALLPACSTLAPQYAPQVENVNSLKESATKDLKTGDFTIQKKQNSISLRGTSLKSPNEDSYAVYLQKAITSELNKAKLLNPLSPRVITANIVENDLDATGFSEGEGEMEVAFKIEEHGKVIFNKNIKAKITWPSSFIGAVAIPNAQQSYPKLVKQLLANLYVDQDFVKALKN</sequence>
<evidence type="ECO:0000313" key="2">
    <source>
        <dbReference type="EMBL" id="AWB68175.1"/>
    </source>
</evidence>
<dbReference type="KEGG" id="cate:C2869_17915"/>
<feature type="chain" id="PRO_5015676308" description="Lipoprotein" evidence="1">
    <location>
        <begin position="26"/>
        <end position="186"/>
    </location>
</feature>
<keyword evidence="3" id="KW-1185">Reference proteome</keyword>
<proteinExistence type="predicted"/>
<dbReference type="AlphaFoldDB" id="A0A2S0VVF4"/>
<protein>
    <recommendedName>
        <fullName evidence="4">Lipoprotein</fullName>
    </recommendedName>
</protein>
<dbReference type="OrthoDB" id="7596528at2"/>
<evidence type="ECO:0008006" key="4">
    <source>
        <dbReference type="Google" id="ProtNLM"/>
    </source>
</evidence>
<dbReference type="RefSeq" id="WP_108604240.1">
    <property type="nucleotide sequence ID" value="NZ_CP026604.1"/>
</dbReference>
<dbReference type="Proteomes" id="UP000244441">
    <property type="component" value="Chromosome"/>
</dbReference>
<feature type="signal peptide" evidence="1">
    <location>
        <begin position="1"/>
        <end position="25"/>
    </location>
</feature>
<name>A0A2S0VVF4_9ALTE</name>
<gene>
    <name evidence="2" type="ORF">C2869_17915</name>
</gene>
<accession>A0A2S0VVF4</accession>
<organism evidence="2 3">
    <name type="scientific">Saccharobesus litoralis</name>
    <dbReference type="NCBI Taxonomy" id="2172099"/>
    <lineage>
        <taxon>Bacteria</taxon>
        <taxon>Pseudomonadati</taxon>
        <taxon>Pseudomonadota</taxon>
        <taxon>Gammaproteobacteria</taxon>
        <taxon>Alteromonadales</taxon>
        <taxon>Alteromonadaceae</taxon>
        <taxon>Saccharobesus</taxon>
    </lineage>
</organism>